<dbReference type="KEGG" id="gta:BCM27_06925"/>
<dbReference type="InterPro" id="IPR057037">
    <property type="entry name" value="TPR_rep_actino"/>
</dbReference>
<evidence type="ECO:0000313" key="4">
    <source>
        <dbReference type="Proteomes" id="UP000247118"/>
    </source>
</evidence>
<gene>
    <name evidence="3" type="ORF">DLJ61_06990</name>
</gene>
<feature type="region of interest" description="Disordered" evidence="1">
    <location>
        <begin position="1"/>
        <end position="44"/>
    </location>
</feature>
<dbReference type="Proteomes" id="UP000247118">
    <property type="component" value="Chromosome"/>
</dbReference>
<feature type="compositionally biased region" description="Basic residues" evidence="1">
    <location>
        <begin position="7"/>
        <end position="21"/>
    </location>
</feature>
<feature type="compositionally biased region" description="Polar residues" evidence="1">
    <location>
        <begin position="797"/>
        <end position="811"/>
    </location>
</feature>
<evidence type="ECO:0000259" key="2">
    <source>
        <dbReference type="Pfam" id="PF23275"/>
    </source>
</evidence>
<dbReference type="Pfam" id="PF23275">
    <property type="entry name" value="TPR_23"/>
    <property type="match status" value="1"/>
</dbReference>
<dbReference type="AlphaFoldDB" id="A0AAD0K7K5"/>
<reference evidence="3 4" key="1">
    <citation type="submission" date="2018-05" db="EMBL/GenBank/DDBJ databases">
        <title>Complete genome sequence of Gordonia terrae NRRL B-16283.</title>
        <authorList>
            <person name="Garlena R.A."/>
            <person name="Russell D.A."/>
            <person name="Hatfull G.F."/>
        </authorList>
    </citation>
    <scope>NUCLEOTIDE SEQUENCE [LARGE SCALE GENOMIC DNA]</scope>
    <source>
        <strain evidence="3 4">NRRL B-16283</strain>
    </source>
</reference>
<name>A0AAD0K7K5_9ACTN</name>
<feature type="domain" description="TPR repeat" evidence="2">
    <location>
        <begin position="252"/>
        <end position="481"/>
    </location>
</feature>
<proteinExistence type="predicted"/>
<evidence type="ECO:0000256" key="1">
    <source>
        <dbReference type="SAM" id="MobiDB-lite"/>
    </source>
</evidence>
<evidence type="ECO:0000313" key="3">
    <source>
        <dbReference type="EMBL" id="AWO83308.1"/>
    </source>
</evidence>
<protein>
    <recommendedName>
        <fullName evidence="2">TPR repeat domain-containing protein</fullName>
    </recommendedName>
</protein>
<sequence>MGDIRLCRARSAHDRGRRRRRERDQVPYPFRSPRERATPMSGHPPLTKVIMDSWRPWELAEAKLTCLANAIRENSEAAERTVDQVPNTSWAGGARSAANARASDQNGWAKKVAAKVDDLQTALNNAAAAIDSSKTAVNGALLGASMQRFLLVSESDPSWKMRYVPKEDDELTPGQIADMEGEMTSFVKGKADELATTASDHAALIQTAVGNLNTIAPPALTLSAQDGRRHGQLAADGWTDEEAAAVGRSLRAAGLSDEQIARLMNGEKLDDVPRGVQEYLHTFYGSVGSDGLFDLKSKFDGMHTPTGDAWSKALGQGLLTLSNENVGANTGYQYLPGWVQDWASNHNSNDGARIRNFDVPLAGLLANSGNVSPGERFGTELIRKAAGGASRSADDSGLIAPEINYGGPRDGHETLTRTYEDTIRTFMDVGTRNHEASAAILTGEYSSGEELADYDRDNMLGYVLKHDWEDGGDAAGGLIDWIRDDGTSGDPAQTALADRAFTGLFDYATTTDGDNNFAGLMNANSSGDAVGKINPHLAQALREASLPYLNILAGGHSEVHGHPGFDPSLDASELQQRTARLFTLIASDNTYGQPTSENPDGTGAGADLYRDILDQTIRNGALAAEDFSSDPDRARSLSTLSANLRALGQAGLYGAEYDLQIDENISAEEKNATGSKIRNIVASASAGLTGVPHPAVIAAGAAGTAASPWLFPAESAGDLDFRPPPGTVGGGSASEDELHLVYGALSATEGIPDIGGKSEAWYGSDGRLKPLAQILSEHNGDTGELLGAMERALGSESSLVASLHAGTSTGDTDGRKHFDPTDPDNYDNMILNGPE</sequence>
<organism evidence="3 4">
    <name type="scientific">Gordonia terrae</name>
    <dbReference type="NCBI Taxonomy" id="2055"/>
    <lineage>
        <taxon>Bacteria</taxon>
        <taxon>Bacillati</taxon>
        <taxon>Actinomycetota</taxon>
        <taxon>Actinomycetes</taxon>
        <taxon>Mycobacteriales</taxon>
        <taxon>Gordoniaceae</taxon>
        <taxon>Gordonia</taxon>
    </lineage>
</organism>
<accession>A0AAD0K7K5</accession>
<dbReference type="EMBL" id="CP029604">
    <property type="protein sequence ID" value="AWO83308.1"/>
    <property type="molecule type" value="Genomic_DNA"/>
</dbReference>
<feature type="region of interest" description="Disordered" evidence="1">
    <location>
        <begin position="797"/>
        <end position="835"/>
    </location>
</feature>